<feature type="compositionally biased region" description="Pro residues" evidence="3">
    <location>
        <begin position="477"/>
        <end position="491"/>
    </location>
</feature>
<protein>
    <submittedName>
        <fullName evidence="4">Uncharacterized protein</fullName>
    </submittedName>
</protein>
<accession>A0A2P6TWQ4</accession>
<comment type="caution">
    <text evidence="4">The sequence shown here is derived from an EMBL/GenBank/DDBJ whole genome shotgun (WGS) entry which is preliminary data.</text>
</comment>
<feature type="compositionally biased region" description="Low complexity" evidence="3">
    <location>
        <begin position="577"/>
        <end position="615"/>
    </location>
</feature>
<dbReference type="Proteomes" id="UP000239899">
    <property type="component" value="Unassembled WGS sequence"/>
</dbReference>
<dbReference type="PANTHER" id="PTHR23160">
    <property type="entry name" value="SYNAPTONEMAL COMPLEX PROTEIN-RELATED"/>
    <property type="match status" value="1"/>
</dbReference>
<reference evidence="4 5" key="1">
    <citation type="journal article" date="2018" name="Plant J.">
        <title>Genome sequences of Chlorella sorokiniana UTEX 1602 and Micractinium conductrix SAG 241.80: implications to maltose excretion by a green alga.</title>
        <authorList>
            <person name="Arriola M.B."/>
            <person name="Velmurugan N."/>
            <person name="Zhang Y."/>
            <person name="Plunkett M.H."/>
            <person name="Hondzo H."/>
            <person name="Barney B.M."/>
        </authorList>
    </citation>
    <scope>NUCLEOTIDE SEQUENCE [LARGE SCALE GENOMIC DNA]</scope>
    <source>
        <strain evidence="5">UTEX 1602</strain>
    </source>
</reference>
<feature type="compositionally biased region" description="Low complexity" evidence="3">
    <location>
        <begin position="1086"/>
        <end position="1103"/>
    </location>
</feature>
<feature type="compositionally biased region" description="Low complexity" evidence="3">
    <location>
        <begin position="492"/>
        <end position="510"/>
    </location>
</feature>
<feature type="region of interest" description="Disordered" evidence="3">
    <location>
        <begin position="191"/>
        <end position="225"/>
    </location>
</feature>
<feature type="compositionally biased region" description="Low complexity" evidence="3">
    <location>
        <begin position="336"/>
        <end position="369"/>
    </location>
</feature>
<feature type="compositionally biased region" description="Low complexity" evidence="3">
    <location>
        <begin position="637"/>
        <end position="653"/>
    </location>
</feature>
<gene>
    <name evidence="4" type="ORF">C2E21_2741</name>
</gene>
<feature type="coiled-coil region" evidence="2">
    <location>
        <begin position="1565"/>
        <end position="1729"/>
    </location>
</feature>
<evidence type="ECO:0000256" key="1">
    <source>
        <dbReference type="ARBA" id="ARBA00023054"/>
    </source>
</evidence>
<feature type="region of interest" description="Disordered" evidence="3">
    <location>
        <begin position="723"/>
        <end position="756"/>
    </location>
</feature>
<feature type="region of interest" description="Disordered" evidence="3">
    <location>
        <begin position="956"/>
        <end position="995"/>
    </location>
</feature>
<feature type="region of interest" description="Disordered" evidence="3">
    <location>
        <begin position="336"/>
        <end position="436"/>
    </location>
</feature>
<dbReference type="SMR" id="A0A2P6TWQ4"/>
<feature type="coiled-coil region" evidence="2">
    <location>
        <begin position="1494"/>
        <end position="1521"/>
    </location>
</feature>
<keyword evidence="5" id="KW-1185">Reference proteome</keyword>
<feature type="compositionally biased region" description="Low complexity" evidence="3">
    <location>
        <begin position="969"/>
        <end position="995"/>
    </location>
</feature>
<dbReference type="OrthoDB" id="515878at2759"/>
<feature type="region of interest" description="Disordered" evidence="3">
    <location>
        <begin position="295"/>
        <end position="322"/>
    </location>
</feature>
<feature type="compositionally biased region" description="Low complexity" evidence="3">
    <location>
        <begin position="841"/>
        <end position="874"/>
    </location>
</feature>
<feature type="compositionally biased region" description="Low complexity" evidence="3">
    <location>
        <begin position="211"/>
        <end position="225"/>
    </location>
</feature>
<evidence type="ECO:0000256" key="3">
    <source>
        <dbReference type="SAM" id="MobiDB-lite"/>
    </source>
</evidence>
<dbReference type="EMBL" id="LHPG02000005">
    <property type="protein sequence ID" value="PRW58487.1"/>
    <property type="molecule type" value="Genomic_DNA"/>
</dbReference>
<evidence type="ECO:0000313" key="5">
    <source>
        <dbReference type="Proteomes" id="UP000239899"/>
    </source>
</evidence>
<feature type="region of interest" description="Disordered" evidence="3">
    <location>
        <begin position="1"/>
        <end position="38"/>
    </location>
</feature>
<feature type="region of interest" description="Disordered" evidence="3">
    <location>
        <begin position="549"/>
        <end position="653"/>
    </location>
</feature>
<sequence length="2090" mass="215224">MEQENDGFVSAADFFRQQPGPAAKPLPAADEPPRRPVRESLLLVARNSQVKNKISAFDKQHAGGAGLPGLVGMRPSGGAAKPGPPARRPGAAPALGAIAEEAPAPPARRHAAVVSTAFAAAPPRRHSAAVQTAPAAQPPAVALPSPATKQQMAEKRHAAHFPSIMFQAPQPEAPARLPLAGGVAVLPSLPTQQQAQAHPTPPQPRPLPGVLAPARASLSPQPAPAAQLQPALLPQAVANVLAAEAAAAAAAESDDERDYVDAASGGPSQEGSAVFLDARDSHLVIHDDDAVSVASDASTVVPDHHSAGDEQQLDGMEEPTVQPSLPTVDAVQWGQQAEQAAAPAELPESQPAAAQPAAVTAAAAEQLAPAPVPAPSPGFAHLEPFQPEPAGLDAPFAAVPMRRSSLSPAPSAGQRRSSMSVAPQQQPQQEGESAPLRVSLSGGIAELAAAQQAAVEVQEERLAHAAAPPALEQPLNAPAPPGAEQPSPPSAEPSAPAGAPKAESSAAGAPLQPEASRLSMSSSVSGAPSLRIEYSEASLRYSVEMGLAHSPRSHRSNPSLERLPAVPASPAAPPAPEAELLPPAAAATPQQARLSMAAAASPAAPANTPASPALLGQGQMEAAARSAQEPRSQPVPASAGAQAIEAAAAESSDTDAAGLIRLLSLADSAAQPDRLAAEEQQLEAGQPADEQQVRRTSFFSVPQVAEAAAAEPPAEAFAPAAEPAEAQVLPPSPAPAAEAAAASPVPPTPYAATEYDGDDDVVMMDVDFTPCPTTGRRARAGSSRFQLEALASAARPAAPVALQPAAPSPAPAAEQQAAQVQEHLVAAEGEPLLHAEAAEAVPSAAAGPEQQVAEPEQAEAAVAPAPEEAPVRPAEGSRRTSLPTLPEHEAAARRGRNARLSMPAVGMAPAAEQGSRASRLSLPGSMRFAAVNGEEAFAARPKLAMSPAASSGSIGRAAALVQEEEEEAQQAQQADQQQAGQQQAEQQEQQADAAVEQALHADGAPVEQAAVSVMARSWLAAEDEELPEELLVPQAAPSPAAAAPPEAACGGAQQLAGEQLAVEAAQPAPVPEWQAAVVQQLPAAEAAAPVQPAEQPEQQAQQPADDEDAIAAATFAAKPKLAMSPAVSSGSYGYIPAEPSPAAAVAAAALPGPPPATAAEPAVQQMAELEAAASEDLEPPAWAAPAQQQQHQDSPTMSINPLALGGGSSGDTPAASGTRRRLSHSPALSGLSAGAVSNNPMFAGTPSHPTPPSVNLKAFSSRLSTGTPHSGAAAGGSSGTPASTGIKLAEKLHQVAEQLQNPAAPQGLAVLATPGGARAATAAATPGMGFEFADDVAGIMQALDARTPASALAQPGGLSRVAAALATTVQRPGGGRAPRYSFASGADQGLLDLEGYDANGERSGQAGPTPLLRSQLLAATPAAGTIAPSRLSLDGGQGSTSAATSAEVLALREEVAALRKQLGEANSQRDEMVGLLGGYQRSIQELQDNHSKALVRLQSENTSLKAEAEQLRRAHADTDSQFRTLYNDKYLPLKEQAGELRREVAALHKRVVAEELKAHKAASDVAAVCQELAAAQERAEQHKAAAAQAAAEAVAARDDEQRLQQQLAGEQRRSDKAVAAAQAELADLKAKYGGLTRQYDEAVHKINLAKQARERAQGEVQRKEEEVVALEVRLKEYADALKEYKRENSKFFEVKERYKGAIAALEKDLQAKEREKKELLDMCNELMTRLEREGLSSSSLLAALGKMAPRTALLLALAACLAAAATAELPTLKNSGGPPFLEGAVFNWNASSQETTSLGLVANSSFSVSGVDAGGLFSVFGRYLSWQCGDEPGTYTTVLQFEYQSNIPGKSHGPKQVCQFGRISLNDMVSVWGQSETECPMDTTHVDIIFDTRPEDSAVCGEAPNLLANITLPDVNTSDLGLGARRLLEVAPFANAGGPPFLDGPSYELSPDDNDVWGLGLTYKSSYSFAVYTPEDGLSTERGTYTSWECAADKPGYYRANLNITVYSVDGEVLSESEKCEFGYVDDDNKINGWAQAEGECPTETTDVLHFFRFRENKNTCGIPTPPTNGSAVGDLIGDLTDNLAPAPAP</sequence>
<dbReference type="SUPFAM" id="SSF57997">
    <property type="entry name" value="Tropomyosin"/>
    <property type="match status" value="1"/>
</dbReference>
<dbReference type="PANTHER" id="PTHR23160:SF19">
    <property type="entry name" value="MYOSIN HEAVY CHAIN-RELATED PROTEIN"/>
    <property type="match status" value="1"/>
</dbReference>
<evidence type="ECO:0000313" key="4">
    <source>
        <dbReference type="EMBL" id="PRW58487.1"/>
    </source>
</evidence>
<proteinExistence type="predicted"/>
<keyword evidence="1 2" id="KW-0175">Coiled coil</keyword>
<feature type="region of interest" description="Disordered" evidence="3">
    <location>
        <begin position="471"/>
        <end position="527"/>
    </location>
</feature>
<dbReference type="STRING" id="3076.A0A2P6TWQ4"/>
<feature type="region of interest" description="Disordered" evidence="3">
    <location>
        <begin position="841"/>
        <end position="900"/>
    </location>
</feature>
<feature type="region of interest" description="Disordered" evidence="3">
    <location>
        <begin position="251"/>
        <end position="272"/>
    </location>
</feature>
<feature type="region of interest" description="Disordered" evidence="3">
    <location>
        <begin position="1181"/>
        <end position="1284"/>
    </location>
</feature>
<feature type="compositionally biased region" description="Polar residues" evidence="3">
    <location>
        <begin position="404"/>
        <end position="431"/>
    </location>
</feature>
<evidence type="ECO:0000256" key="2">
    <source>
        <dbReference type="SAM" id="Coils"/>
    </source>
</evidence>
<feature type="compositionally biased region" description="Low complexity" evidence="3">
    <location>
        <begin position="1181"/>
        <end position="1190"/>
    </location>
</feature>
<name>A0A2P6TWQ4_CHLSO</name>
<feature type="region of interest" description="Disordered" evidence="3">
    <location>
        <begin position="1086"/>
        <end position="1106"/>
    </location>
</feature>
<feature type="region of interest" description="Disordered" evidence="3">
    <location>
        <begin position="674"/>
        <end position="693"/>
    </location>
</feature>
<organism evidence="4 5">
    <name type="scientific">Chlorella sorokiniana</name>
    <name type="common">Freshwater green alga</name>
    <dbReference type="NCBI Taxonomy" id="3076"/>
    <lineage>
        <taxon>Eukaryota</taxon>
        <taxon>Viridiplantae</taxon>
        <taxon>Chlorophyta</taxon>
        <taxon>core chlorophytes</taxon>
        <taxon>Trebouxiophyceae</taxon>
        <taxon>Chlorellales</taxon>
        <taxon>Chlorellaceae</taxon>
        <taxon>Chlorella clade</taxon>
        <taxon>Chlorella</taxon>
    </lineage>
</organism>